<protein>
    <submittedName>
        <fullName evidence="1">Uncharacterized protein</fullName>
    </submittedName>
</protein>
<accession>A0A6G1ECN5</accession>
<dbReference type="EMBL" id="SPHZ02000004">
    <property type="protein sequence ID" value="KAF0921693.1"/>
    <property type="molecule type" value="Genomic_DNA"/>
</dbReference>
<name>A0A6G1ECN5_9ORYZ</name>
<proteinExistence type="predicted"/>
<evidence type="ECO:0000313" key="2">
    <source>
        <dbReference type="Proteomes" id="UP000479710"/>
    </source>
</evidence>
<keyword evidence="2" id="KW-1185">Reference proteome</keyword>
<reference evidence="1 2" key="1">
    <citation type="submission" date="2019-11" db="EMBL/GenBank/DDBJ databases">
        <title>Whole genome sequence of Oryza granulata.</title>
        <authorList>
            <person name="Li W."/>
        </authorList>
    </citation>
    <scope>NUCLEOTIDE SEQUENCE [LARGE SCALE GENOMIC DNA]</scope>
    <source>
        <strain evidence="2">cv. Menghai</strain>
        <tissue evidence="1">Leaf</tissue>
    </source>
</reference>
<sequence>MMSCLRYPIAPAYHARKYEFGNRDEWEASVWIQLHTATEPEYLFGPATAMTQWSRQSKTLLARRC</sequence>
<organism evidence="1 2">
    <name type="scientific">Oryza meyeriana var. granulata</name>
    <dbReference type="NCBI Taxonomy" id="110450"/>
    <lineage>
        <taxon>Eukaryota</taxon>
        <taxon>Viridiplantae</taxon>
        <taxon>Streptophyta</taxon>
        <taxon>Embryophyta</taxon>
        <taxon>Tracheophyta</taxon>
        <taxon>Spermatophyta</taxon>
        <taxon>Magnoliopsida</taxon>
        <taxon>Liliopsida</taxon>
        <taxon>Poales</taxon>
        <taxon>Poaceae</taxon>
        <taxon>BOP clade</taxon>
        <taxon>Oryzoideae</taxon>
        <taxon>Oryzeae</taxon>
        <taxon>Oryzinae</taxon>
        <taxon>Oryza</taxon>
        <taxon>Oryza meyeriana</taxon>
    </lineage>
</organism>
<comment type="caution">
    <text evidence="1">The sequence shown here is derived from an EMBL/GenBank/DDBJ whole genome shotgun (WGS) entry which is preliminary data.</text>
</comment>
<dbReference type="AlphaFoldDB" id="A0A6G1ECN5"/>
<evidence type="ECO:0000313" key="1">
    <source>
        <dbReference type="EMBL" id="KAF0921693.1"/>
    </source>
</evidence>
<dbReference type="Proteomes" id="UP000479710">
    <property type="component" value="Unassembled WGS sequence"/>
</dbReference>
<gene>
    <name evidence="1" type="ORF">E2562_013430</name>
</gene>